<dbReference type="SUPFAM" id="SSF53955">
    <property type="entry name" value="Lysozyme-like"/>
    <property type="match status" value="1"/>
</dbReference>
<keyword evidence="4" id="KW-1185">Reference proteome</keyword>
<dbReference type="InterPro" id="IPR000189">
    <property type="entry name" value="Transglyc_AS"/>
</dbReference>
<dbReference type="PANTHER" id="PTHR37423">
    <property type="entry name" value="SOLUBLE LYTIC MUREIN TRANSGLYCOSYLASE-RELATED"/>
    <property type="match status" value="1"/>
</dbReference>
<comment type="similarity">
    <text evidence="1">Belongs to the transglycosylase Slt family.</text>
</comment>
<name>A0ABS9GVM9_9BACL</name>
<feature type="domain" description="Transglycosylase SLT" evidence="2">
    <location>
        <begin position="86"/>
        <end position="191"/>
    </location>
</feature>
<comment type="caution">
    <text evidence="3">The sequence shown here is derived from an EMBL/GenBank/DDBJ whole genome shotgun (WGS) entry which is preliminary data.</text>
</comment>
<evidence type="ECO:0000256" key="1">
    <source>
        <dbReference type="ARBA" id="ARBA00007734"/>
    </source>
</evidence>
<dbReference type="Gene3D" id="1.10.530.10">
    <property type="match status" value="1"/>
</dbReference>
<dbReference type="Pfam" id="PF01464">
    <property type="entry name" value="SLT"/>
    <property type="match status" value="1"/>
</dbReference>
<dbReference type="PROSITE" id="PS00922">
    <property type="entry name" value="TRANSGLYCOSYLASE"/>
    <property type="match status" value="1"/>
</dbReference>
<evidence type="ECO:0000313" key="4">
    <source>
        <dbReference type="Proteomes" id="UP001649381"/>
    </source>
</evidence>
<sequence>MNSNWIQSFLQLQSIRQFSVGAHTPSQKSDIWGQVFQNELQNMLNTSTTKPLMESYVKRPLLNGAAINKGLKNEGVVSKEQSYSSYINEAAEIYNLDPKLIRSVIKQESNFNPLSTSPAGAIGLMQLMPKTAEGLGVRNPYNPRENILGGAKYIRQMLDRYDGHTQTALAAYNAGPGNVDKYKGIPPFSETINYVKKVMNNYYQA</sequence>
<dbReference type="CDD" id="cd00254">
    <property type="entry name" value="LT-like"/>
    <property type="match status" value="1"/>
</dbReference>
<evidence type="ECO:0000313" key="3">
    <source>
        <dbReference type="EMBL" id="MCF6136862.1"/>
    </source>
</evidence>
<reference evidence="3 4" key="1">
    <citation type="submission" date="2022-01" db="EMBL/GenBank/DDBJ databases">
        <title>Alkalihalobacillus sp. EGI L200015, a novel bacterium isolated from a salt lake sediment.</title>
        <authorList>
            <person name="Gao L."/>
            <person name="Fang B.-Z."/>
            <person name="Li W.-J."/>
        </authorList>
    </citation>
    <scope>NUCLEOTIDE SEQUENCE [LARGE SCALE GENOMIC DNA]</scope>
    <source>
        <strain evidence="3 4">KCTC 12718</strain>
    </source>
</reference>
<protein>
    <submittedName>
        <fullName evidence="3">Lytic transglycosylase domain-containing protein</fullName>
    </submittedName>
</protein>
<dbReference type="InterPro" id="IPR008258">
    <property type="entry name" value="Transglycosylase_SLT_dom_1"/>
</dbReference>
<dbReference type="Proteomes" id="UP001649381">
    <property type="component" value="Unassembled WGS sequence"/>
</dbReference>
<dbReference type="PANTHER" id="PTHR37423:SF2">
    <property type="entry name" value="MEMBRANE-BOUND LYTIC MUREIN TRANSGLYCOSYLASE C"/>
    <property type="match status" value="1"/>
</dbReference>
<accession>A0ABS9GVM9</accession>
<dbReference type="InterPro" id="IPR023346">
    <property type="entry name" value="Lysozyme-like_dom_sf"/>
</dbReference>
<organism evidence="3 4">
    <name type="scientific">Pseudalkalibacillus berkeleyi</name>
    <dbReference type="NCBI Taxonomy" id="1069813"/>
    <lineage>
        <taxon>Bacteria</taxon>
        <taxon>Bacillati</taxon>
        <taxon>Bacillota</taxon>
        <taxon>Bacilli</taxon>
        <taxon>Bacillales</taxon>
        <taxon>Fictibacillaceae</taxon>
        <taxon>Pseudalkalibacillus</taxon>
    </lineage>
</organism>
<gene>
    <name evidence="3" type="ORF">L2716_03905</name>
</gene>
<evidence type="ECO:0000259" key="2">
    <source>
        <dbReference type="Pfam" id="PF01464"/>
    </source>
</evidence>
<dbReference type="EMBL" id="JAKIJS010000001">
    <property type="protein sequence ID" value="MCF6136862.1"/>
    <property type="molecule type" value="Genomic_DNA"/>
</dbReference>
<proteinExistence type="inferred from homology"/>